<feature type="region of interest" description="Disordered" evidence="1">
    <location>
        <begin position="49"/>
        <end position="134"/>
    </location>
</feature>
<evidence type="ECO:0000313" key="2">
    <source>
        <dbReference type="EMBL" id="TPX65904.1"/>
    </source>
</evidence>
<gene>
    <name evidence="2" type="ORF">CcCBS67573_g07985</name>
</gene>
<dbReference type="AlphaFoldDB" id="A0A507EPV6"/>
<sequence length="371" mass="41328">MKVIPRWRIVIQRVLEFAPLYKFNNDFTVSKLKRCKSRIVLRKEFRSRMKGPEGTKAKKAATTAPHSTAVPTAPAGTRLPPLPGNQEKPAIKAKPTKQPKLSQAKPQLAPITASTNSQVVSNTSKKKEEDSESDVIELGAGTAVPTHADADTFRVITTIISLNLNDLAPIKPIPNTVPIKTTFDVSERKLMRIPIKELQNLLDCIHDGKQFTPLIIDPTGRVEVFFTYAGEALIMDCKKILVQCDLQKVMSLEEAKESLRQAVVAGLKFGKTIVFAMLNSAFAFKKYFDASYFPASVLEQGGVRFRQDAAAYEQCLRPADYERGIFVVNEDWPFRVVLTSNFDLEDYEEFLASSVTLANMMPIYIEPAGSK</sequence>
<accession>A0A507EPV6</accession>
<organism evidence="2 3">
    <name type="scientific">Chytriomyces confervae</name>
    <dbReference type="NCBI Taxonomy" id="246404"/>
    <lineage>
        <taxon>Eukaryota</taxon>
        <taxon>Fungi</taxon>
        <taxon>Fungi incertae sedis</taxon>
        <taxon>Chytridiomycota</taxon>
        <taxon>Chytridiomycota incertae sedis</taxon>
        <taxon>Chytridiomycetes</taxon>
        <taxon>Chytridiales</taxon>
        <taxon>Chytriomycetaceae</taxon>
        <taxon>Chytriomyces</taxon>
    </lineage>
</organism>
<protein>
    <submittedName>
        <fullName evidence="2">Uncharacterized protein</fullName>
    </submittedName>
</protein>
<comment type="caution">
    <text evidence="2">The sequence shown here is derived from an EMBL/GenBank/DDBJ whole genome shotgun (WGS) entry which is preliminary data.</text>
</comment>
<name>A0A507EPV6_9FUNG</name>
<reference evidence="2 3" key="1">
    <citation type="journal article" date="2019" name="Sci. Rep.">
        <title>Comparative genomics of chytrid fungi reveal insights into the obligate biotrophic and pathogenic lifestyle of Synchytrium endobioticum.</title>
        <authorList>
            <person name="van de Vossenberg B.T.L.H."/>
            <person name="Warris S."/>
            <person name="Nguyen H.D.T."/>
            <person name="van Gent-Pelzer M.P.E."/>
            <person name="Joly D.L."/>
            <person name="van de Geest H.C."/>
            <person name="Bonants P.J.M."/>
            <person name="Smith D.S."/>
            <person name="Levesque C.A."/>
            <person name="van der Lee T.A.J."/>
        </authorList>
    </citation>
    <scope>NUCLEOTIDE SEQUENCE [LARGE SCALE GENOMIC DNA]</scope>
    <source>
        <strain evidence="2 3">CBS 675.73</strain>
    </source>
</reference>
<feature type="compositionally biased region" description="Polar residues" evidence="1">
    <location>
        <begin position="112"/>
        <end position="123"/>
    </location>
</feature>
<dbReference type="EMBL" id="QEAP01000465">
    <property type="protein sequence ID" value="TPX65904.1"/>
    <property type="molecule type" value="Genomic_DNA"/>
</dbReference>
<evidence type="ECO:0000313" key="3">
    <source>
        <dbReference type="Proteomes" id="UP000320333"/>
    </source>
</evidence>
<proteinExistence type="predicted"/>
<dbReference type="OrthoDB" id="2113243at2759"/>
<dbReference type="Proteomes" id="UP000320333">
    <property type="component" value="Unassembled WGS sequence"/>
</dbReference>
<evidence type="ECO:0000256" key="1">
    <source>
        <dbReference type="SAM" id="MobiDB-lite"/>
    </source>
</evidence>
<keyword evidence="3" id="KW-1185">Reference proteome</keyword>